<dbReference type="AlphaFoldDB" id="V4RIK3"/>
<dbReference type="GO" id="GO:0055085">
    <property type="term" value="P:transmembrane transport"/>
    <property type="evidence" value="ECO:0007669"/>
    <property type="project" value="InterPro"/>
</dbReference>
<dbReference type="Gene3D" id="3.40.190.170">
    <property type="entry name" value="Bacterial extracellular solute-binding protein, family 7"/>
    <property type="match status" value="1"/>
</dbReference>
<name>V4RIK3_9HYPH</name>
<evidence type="ECO:0000256" key="1">
    <source>
        <dbReference type="ARBA" id="ARBA00022729"/>
    </source>
</evidence>
<dbReference type="STRING" id="631454.N177_1251"/>
<dbReference type="NCBIfam" id="NF037995">
    <property type="entry name" value="TRAP_S1"/>
    <property type="match status" value="1"/>
</dbReference>
<dbReference type="InterPro" id="IPR038404">
    <property type="entry name" value="TRAP_DctP_sf"/>
</dbReference>
<dbReference type="EMBL" id="AWXZ01000017">
    <property type="protein sequence ID" value="ESR25916.1"/>
    <property type="molecule type" value="Genomic_DNA"/>
</dbReference>
<dbReference type="RefSeq" id="WP_023431396.1">
    <property type="nucleotide sequence ID" value="NZ_AWXZ01000017.1"/>
</dbReference>
<accession>V4RIK3</accession>
<keyword evidence="1 2" id="KW-0732">Signal</keyword>
<sequence>MKSKILSTLTALGVVLAAGGASAQSVNWDLVNEYEPNSVHAQTADKFIEELSARSNGEINVTAHHGASLGYKSLDQFDAVGDGAVQVASSYVGAWAGISPIFLLPSLPFLAPTVEDTRALYEAATPYYEAVLEDNNQVFLFATPWPPSGIWANKPVDSKDALSGLRIRTYDANGTVTMREAGANPIQLSWADVVPQLATNGIDAVLTSADGGAAAQLWEHQSHFTEVNYAMPLQIVHINRDVYEGLTDEQKEAVEAAADAAEEFGWGLLAERVQENYAEMEGHGMTVVTDVSSDFIDFLSQSGTKAIDDWKSKFGDEAETLLSDYESRRNQ</sequence>
<dbReference type="CDD" id="cd13602">
    <property type="entry name" value="PBP2_TRAP_BpDctp6_7"/>
    <property type="match status" value="1"/>
</dbReference>
<gene>
    <name evidence="3" type="ORF">N177_1251</name>
</gene>
<feature type="chain" id="PRO_5004726633" evidence="2">
    <location>
        <begin position="24"/>
        <end position="331"/>
    </location>
</feature>
<keyword evidence="4" id="KW-1185">Reference proteome</keyword>
<protein>
    <submittedName>
        <fullName evidence="3">TRAP dicarboxylate transporter-DctP subunit</fullName>
    </submittedName>
</protein>
<dbReference type="InterPro" id="IPR018389">
    <property type="entry name" value="DctP_fam"/>
</dbReference>
<organism evidence="3 4">
    <name type="scientific">Lutibaculum baratangense AMV1</name>
    <dbReference type="NCBI Taxonomy" id="631454"/>
    <lineage>
        <taxon>Bacteria</taxon>
        <taxon>Pseudomonadati</taxon>
        <taxon>Pseudomonadota</taxon>
        <taxon>Alphaproteobacteria</taxon>
        <taxon>Hyphomicrobiales</taxon>
        <taxon>Tepidamorphaceae</taxon>
        <taxon>Lutibaculum</taxon>
    </lineage>
</organism>
<dbReference type="eggNOG" id="COG1638">
    <property type="taxonomic scope" value="Bacteria"/>
</dbReference>
<dbReference type="PATRIC" id="fig|631454.5.peg.1236"/>
<dbReference type="PANTHER" id="PTHR33376:SF4">
    <property type="entry name" value="SIALIC ACID-BINDING PERIPLASMIC PROTEIN SIAP"/>
    <property type="match status" value="1"/>
</dbReference>
<dbReference type="Proteomes" id="UP000017819">
    <property type="component" value="Unassembled WGS sequence"/>
</dbReference>
<feature type="signal peptide" evidence="2">
    <location>
        <begin position="1"/>
        <end position="23"/>
    </location>
</feature>
<evidence type="ECO:0000256" key="2">
    <source>
        <dbReference type="SAM" id="SignalP"/>
    </source>
</evidence>
<dbReference type="PANTHER" id="PTHR33376">
    <property type="match status" value="1"/>
</dbReference>
<reference evidence="3 4" key="1">
    <citation type="journal article" date="2014" name="Genome Announc.">
        <title>Draft Genome Sequence of Lutibaculum baratangense Strain AMV1T, Isolated from a Mud Volcano in Andamans, India.</title>
        <authorList>
            <person name="Singh A."/>
            <person name="Sreenivas A."/>
            <person name="Sathyanarayana Reddy G."/>
            <person name="Pinnaka A.K."/>
            <person name="Shivaji S."/>
        </authorList>
    </citation>
    <scope>NUCLEOTIDE SEQUENCE [LARGE SCALE GENOMIC DNA]</scope>
    <source>
        <strain evidence="3 4">AMV1</strain>
    </source>
</reference>
<dbReference type="OrthoDB" id="9803763at2"/>
<evidence type="ECO:0000313" key="4">
    <source>
        <dbReference type="Proteomes" id="UP000017819"/>
    </source>
</evidence>
<proteinExistence type="predicted"/>
<comment type="caution">
    <text evidence="3">The sequence shown here is derived from an EMBL/GenBank/DDBJ whole genome shotgun (WGS) entry which is preliminary data.</text>
</comment>
<evidence type="ECO:0000313" key="3">
    <source>
        <dbReference type="EMBL" id="ESR25916.1"/>
    </source>
</evidence>
<dbReference type="Pfam" id="PF03480">
    <property type="entry name" value="DctP"/>
    <property type="match status" value="1"/>
</dbReference>